<reference evidence="2 3" key="1">
    <citation type="submission" date="2016-12" db="EMBL/GenBank/DDBJ databases">
        <authorList>
            <person name="Song W.-J."/>
            <person name="Kurnit D.M."/>
        </authorList>
    </citation>
    <scope>NUCLEOTIDE SEQUENCE [LARGE SCALE GENOMIC DNA]</scope>
    <source>
        <strain evidence="2 3">DSM 18488</strain>
    </source>
</reference>
<dbReference type="STRING" id="1121416.SAMN02745220_00249"/>
<feature type="domain" description="AAA" evidence="1">
    <location>
        <begin position="6"/>
        <end position="180"/>
    </location>
</feature>
<dbReference type="InterPro" id="IPR050678">
    <property type="entry name" value="DNA_Partitioning_ATPase"/>
</dbReference>
<evidence type="ECO:0000313" key="2">
    <source>
        <dbReference type="EMBL" id="SHO43003.1"/>
    </source>
</evidence>
<dbReference type="SUPFAM" id="SSF52540">
    <property type="entry name" value="P-loop containing nucleoside triphosphate hydrolases"/>
    <property type="match status" value="1"/>
</dbReference>
<dbReference type="AlphaFoldDB" id="A0A1M7XW96"/>
<protein>
    <submittedName>
        <fullName evidence="2">Chromosome partitioning protein</fullName>
    </submittedName>
</protein>
<dbReference type="Proteomes" id="UP000184603">
    <property type="component" value="Unassembled WGS sequence"/>
</dbReference>
<evidence type="ECO:0000259" key="1">
    <source>
        <dbReference type="Pfam" id="PF13614"/>
    </source>
</evidence>
<accession>A0A1M7XW96</accession>
<proteinExistence type="predicted"/>
<name>A0A1M7XW96_9BACT</name>
<dbReference type="EMBL" id="FRFE01000001">
    <property type="protein sequence ID" value="SHO43003.1"/>
    <property type="molecule type" value="Genomic_DNA"/>
</dbReference>
<gene>
    <name evidence="2" type="ORF">SAMN02745220_00249</name>
</gene>
<evidence type="ECO:0000313" key="3">
    <source>
        <dbReference type="Proteomes" id="UP000184603"/>
    </source>
</evidence>
<organism evidence="2 3">
    <name type="scientific">Desulfopila aestuarii DSM 18488</name>
    <dbReference type="NCBI Taxonomy" id="1121416"/>
    <lineage>
        <taxon>Bacteria</taxon>
        <taxon>Pseudomonadati</taxon>
        <taxon>Thermodesulfobacteriota</taxon>
        <taxon>Desulfobulbia</taxon>
        <taxon>Desulfobulbales</taxon>
        <taxon>Desulfocapsaceae</taxon>
        <taxon>Desulfopila</taxon>
    </lineage>
</organism>
<dbReference type="RefSeq" id="WP_073611740.1">
    <property type="nucleotide sequence ID" value="NZ_FRFE01000001.1"/>
</dbReference>
<dbReference type="Gene3D" id="3.40.50.300">
    <property type="entry name" value="P-loop containing nucleotide triphosphate hydrolases"/>
    <property type="match status" value="1"/>
</dbReference>
<dbReference type="PIRSF" id="PIRSF009320">
    <property type="entry name" value="Nuc_binding_HP_1000"/>
    <property type="match status" value="1"/>
</dbReference>
<dbReference type="InterPro" id="IPR025669">
    <property type="entry name" value="AAA_dom"/>
</dbReference>
<dbReference type="InterPro" id="IPR027417">
    <property type="entry name" value="P-loop_NTPase"/>
</dbReference>
<dbReference type="FunFam" id="3.40.50.300:FF:000285">
    <property type="entry name" value="Sporulation initiation inhibitor Soj"/>
    <property type="match status" value="1"/>
</dbReference>
<sequence>MNTGCKTVAIANQKGGVGKTTSSINLAAALSKKRKKVLLIDSDPQGNASSGVGVNSRNLERHLYNSYIGSCPLAETVIQTGVKNLDVVPSNINLVAAEIELINKPERETTLKNLLASVADEYDYILIDCPPSLGLLTINALTAADSVLIPMQCEYFAMEGLAQLVSTIRSVKKSFNSNLFIEGLLLTMFDKRNKLTHQVAEELSKHFSKQLFKTVIPRNVRLSECPSHGQTVIDYDIRSTGAKAYIQLANEFLKNQR</sequence>
<dbReference type="PANTHER" id="PTHR13696">
    <property type="entry name" value="P-LOOP CONTAINING NUCLEOSIDE TRIPHOSPHATE HYDROLASE"/>
    <property type="match status" value="1"/>
</dbReference>
<keyword evidence="3" id="KW-1185">Reference proteome</keyword>
<dbReference type="OrthoDB" id="9815116at2"/>
<dbReference type="Pfam" id="PF13614">
    <property type="entry name" value="AAA_31"/>
    <property type="match status" value="1"/>
</dbReference>
<dbReference type="PANTHER" id="PTHR13696:SF52">
    <property type="entry name" value="PARA FAMILY PROTEIN CT_582"/>
    <property type="match status" value="1"/>
</dbReference>
<dbReference type="CDD" id="cd02042">
    <property type="entry name" value="ParAB_family"/>
    <property type="match status" value="1"/>
</dbReference>